<dbReference type="Gene3D" id="3.40.1710.10">
    <property type="entry name" value="abc type-2 transporter like domain"/>
    <property type="match status" value="1"/>
</dbReference>
<dbReference type="Proteomes" id="UP001210925">
    <property type="component" value="Unassembled WGS sequence"/>
</dbReference>
<gene>
    <name evidence="2" type="ORF">HK103_002652</name>
</gene>
<accession>A0AAD5US63</accession>
<dbReference type="EMBL" id="JADGKB010000002">
    <property type="protein sequence ID" value="KAJ3262239.1"/>
    <property type="molecule type" value="Genomic_DNA"/>
</dbReference>
<sequence length="343" mass="38802">MTDISQVNILASEVLTINEKDLGDGELKHVDDSKSKYEQLKSKISHAPYMRLVSLMVINYGNIQIAVINQDTPFNFTGMNSMLTERVLALTGNEGLGEYMEDLFLGKSIFAANYGGFQWKLIDPTNDPIQLVEDGKYWAYISIPANFSNQFLANINGSNSNLQITFGYDEARHSVIVEKISKSVYARAQIVSKQFGKAIISDAQLENNTLLVSSQFLLSPITLVENSLHPVPNFGVELSSHFTLAALWIFSMINFAIQYRRSSTITTKEETERLNDIDTLNGEVEQPSDIAVQDFFTHFEQFFFEKEQLELVDHLLVNENAKVFNALPQRLKLQWLQKALTPK</sequence>
<keyword evidence="3" id="KW-1185">Reference proteome</keyword>
<proteinExistence type="predicted"/>
<protein>
    <recommendedName>
        <fullName evidence="1">DUF3533 domain-containing protein</fullName>
    </recommendedName>
</protein>
<evidence type="ECO:0000313" key="2">
    <source>
        <dbReference type="EMBL" id="KAJ3262239.1"/>
    </source>
</evidence>
<dbReference type="Pfam" id="PF12051">
    <property type="entry name" value="DUF3533"/>
    <property type="match status" value="1"/>
</dbReference>
<organism evidence="2 3">
    <name type="scientific">Boothiomyces macroporosus</name>
    <dbReference type="NCBI Taxonomy" id="261099"/>
    <lineage>
        <taxon>Eukaryota</taxon>
        <taxon>Fungi</taxon>
        <taxon>Fungi incertae sedis</taxon>
        <taxon>Chytridiomycota</taxon>
        <taxon>Chytridiomycota incertae sedis</taxon>
        <taxon>Chytridiomycetes</taxon>
        <taxon>Rhizophydiales</taxon>
        <taxon>Terramycetaceae</taxon>
        <taxon>Boothiomyces</taxon>
    </lineage>
</organism>
<name>A0AAD5US63_9FUNG</name>
<evidence type="ECO:0000313" key="3">
    <source>
        <dbReference type="Proteomes" id="UP001210925"/>
    </source>
</evidence>
<dbReference type="InterPro" id="IPR022703">
    <property type="entry name" value="DUF3533"/>
</dbReference>
<reference evidence="2" key="1">
    <citation type="submission" date="2020-05" db="EMBL/GenBank/DDBJ databases">
        <title>Phylogenomic resolution of chytrid fungi.</title>
        <authorList>
            <person name="Stajich J.E."/>
            <person name="Amses K."/>
            <person name="Simmons R."/>
            <person name="Seto K."/>
            <person name="Myers J."/>
            <person name="Bonds A."/>
            <person name="Quandt C.A."/>
            <person name="Barry K."/>
            <person name="Liu P."/>
            <person name="Grigoriev I."/>
            <person name="Longcore J.E."/>
            <person name="James T.Y."/>
        </authorList>
    </citation>
    <scope>NUCLEOTIDE SEQUENCE</scope>
    <source>
        <strain evidence="2">PLAUS21</strain>
    </source>
</reference>
<comment type="caution">
    <text evidence="2">The sequence shown here is derived from an EMBL/GenBank/DDBJ whole genome shotgun (WGS) entry which is preliminary data.</text>
</comment>
<dbReference type="AlphaFoldDB" id="A0AAD5US63"/>
<feature type="domain" description="DUF3533" evidence="1">
    <location>
        <begin position="60"/>
        <end position="257"/>
    </location>
</feature>
<evidence type="ECO:0000259" key="1">
    <source>
        <dbReference type="Pfam" id="PF12051"/>
    </source>
</evidence>